<dbReference type="RefSeq" id="WP_284253694.1">
    <property type="nucleotide sequence ID" value="NZ_BAAAQO010000002.1"/>
</dbReference>
<dbReference type="Pfam" id="PF03358">
    <property type="entry name" value="FMN_red"/>
    <property type="match status" value="1"/>
</dbReference>
<dbReference type="InterPro" id="IPR005025">
    <property type="entry name" value="FMN_Rdtase-like_dom"/>
</dbReference>
<evidence type="ECO:0000313" key="2">
    <source>
        <dbReference type="EMBL" id="GMA94810.1"/>
    </source>
</evidence>
<dbReference type="Proteomes" id="UP001157034">
    <property type="component" value="Unassembled WGS sequence"/>
</dbReference>
<proteinExistence type="predicted"/>
<evidence type="ECO:0000313" key="3">
    <source>
        <dbReference type="Proteomes" id="UP001157034"/>
    </source>
</evidence>
<protein>
    <submittedName>
        <fullName evidence="2">NAD(P)H-dependent oxidoreductase</fullName>
    </submittedName>
</protein>
<sequence>MLRTPVLAICGSLRADSLHRGLLRAIERRAPGLQLLGDDLVPQLPLFDPGLDTPDRMPTAARELRLLAEGCAAAIIASPEYVHAPSGVTKNALDWLVGSTGLYGKPVLLMSASPGQTGGIRGLAALVPTLLAMDAALVDPVSVSHAPNRIRPDGEVLDAGLDLRLDIAVEQLAEAMPVSVAAR</sequence>
<dbReference type="InterPro" id="IPR050712">
    <property type="entry name" value="NAD(P)H-dep_reductase"/>
</dbReference>
<feature type="domain" description="NADPH-dependent FMN reductase-like" evidence="1">
    <location>
        <begin position="6"/>
        <end position="143"/>
    </location>
</feature>
<name>A0ABQ6K758_9MICO</name>
<dbReference type="InterPro" id="IPR029039">
    <property type="entry name" value="Flavoprotein-like_sf"/>
</dbReference>
<dbReference type="PANTHER" id="PTHR30543:SF21">
    <property type="entry name" value="NAD(P)H-DEPENDENT FMN REDUCTASE LOT6"/>
    <property type="match status" value="1"/>
</dbReference>
<reference evidence="3" key="1">
    <citation type="journal article" date="2019" name="Int. J. Syst. Evol. Microbiol.">
        <title>The Global Catalogue of Microorganisms (GCM) 10K type strain sequencing project: providing services to taxonomists for standard genome sequencing and annotation.</title>
        <authorList>
            <consortium name="The Broad Institute Genomics Platform"/>
            <consortium name="The Broad Institute Genome Sequencing Center for Infectious Disease"/>
            <person name="Wu L."/>
            <person name="Ma J."/>
        </authorList>
    </citation>
    <scope>NUCLEOTIDE SEQUENCE [LARGE SCALE GENOMIC DNA]</scope>
    <source>
        <strain evidence="3">NBRC 108894</strain>
    </source>
</reference>
<dbReference type="PANTHER" id="PTHR30543">
    <property type="entry name" value="CHROMATE REDUCTASE"/>
    <property type="match status" value="1"/>
</dbReference>
<dbReference type="SUPFAM" id="SSF52218">
    <property type="entry name" value="Flavoproteins"/>
    <property type="match status" value="1"/>
</dbReference>
<comment type="caution">
    <text evidence="2">The sequence shown here is derived from an EMBL/GenBank/DDBJ whole genome shotgun (WGS) entry which is preliminary data.</text>
</comment>
<gene>
    <name evidence="2" type="ORF">GCM10025881_16340</name>
</gene>
<dbReference type="EMBL" id="BSVB01000001">
    <property type="protein sequence ID" value="GMA94810.1"/>
    <property type="molecule type" value="Genomic_DNA"/>
</dbReference>
<dbReference type="Gene3D" id="3.40.50.360">
    <property type="match status" value="1"/>
</dbReference>
<accession>A0ABQ6K758</accession>
<keyword evidence="3" id="KW-1185">Reference proteome</keyword>
<organism evidence="2 3">
    <name type="scientific">Pseudolysinimonas kribbensis</name>
    <dbReference type="NCBI Taxonomy" id="433641"/>
    <lineage>
        <taxon>Bacteria</taxon>
        <taxon>Bacillati</taxon>
        <taxon>Actinomycetota</taxon>
        <taxon>Actinomycetes</taxon>
        <taxon>Micrococcales</taxon>
        <taxon>Microbacteriaceae</taxon>
        <taxon>Pseudolysinimonas</taxon>
    </lineage>
</organism>
<evidence type="ECO:0000259" key="1">
    <source>
        <dbReference type="Pfam" id="PF03358"/>
    </source>
</evidence>